<keyword evidence="5 7" id="KW-0472">Membrane</keyword>
<evidence type="ECO:0000256" key="7">
    <source>
        <dbReference type="SAM" id="Phobius"/>
    </source>
</evidence>
<keyword evidence="9" id="KW-1185">Reference proteome</keyword>
<feature type="transmembrane region" description="Helical" evidence="7">
    <location>
        <begin position="93"/>
        <end position="115"/>
    </location>
</feature>
<dbReference type="InterPro" id="IPR017039">
    <property type="entry name" value="Virul_fac_BrkB"/>
</dbReference>
<accession>A0A1N6ULR9</accession>
<dbReference type="PANTHER" id="PTHR30213">
    <property type="entry name" value="INNER MEMBRANE PROTEIN YHJD"/>
    <property type="match status" value="1"/>
</dbReference>
<dbReference type="EMBL" id="FTNM01000001">
    <property type="protein sequence ID" value="SIQ66487.1"/>
    <property type="molecule type" value="Genomic_DNA"/>
</dbReference>
<evidence type="ECO:0000256" key="6">
    <source>
        <dbReference type="SAM" id="MobiDB-lite"/>
    </source>
</evidence>
<keyword evidence="2" id="KW-1003">Cell membrane</keyword>
<feature type="transmembrane region" description="Helical" evidence="7">
    <location>
        <begin position="218"/>
        <end position="240"/>
    </location>
</feature>
<dbReference type="PIRSF" id="PIRSF035875">
    <property type="entry name" value="RNase_BN"/>
    <property type="match status" value="1"/>
</dbReference>
<dbReference type="RefSeq" id="WP_076421296.1">
    <property type="nucleotide sequence ID" value="NZ_FTNM01000001.1"/>
</dbReference>
<feature type="transmembrane region" description="Helical" evidence="7">
    <location>
        <begin position="32"/>
        <end position="55"/>
    </location>
</feature>
<feature type="transmembrane region" description="Helical" evidence="7">
    <location>
        <begin position="136"/>
        <end position="167"/>
    </location>
</feature>
<dbReference type="OrthoDB" id="9797028at2"/>
<evidence type="ECO:0000256" key="1">
    <source>
        <dbReference type="ARBA" id="ARBA00004651"/>
    </source>
</evidence>
<dbReference type="PANTHER" id="PTHR30213:SF1">
    <property type="entry name" value="INNER MEMBRANE PROTEIN YHJD"/>
    <property type="match status" value="1"/>
</dbReference>
<dbReference type="AlphaFoldDB" id="A0A1N6ULR9"/>
<evidence type="ECO:0000313" key="8">
    <source>
        <dbReference type="EMBL" id="SIQ66487.1"/>
    </source>
</evidence>
<reference evidence="9" key="1">
    <citation type="submission" date="2017-01" db="EMBL/GenBank/DDBJ databases">
        <authorList>
            <person name="Varghese N."/>
            <person name="Submissions S."/>
        </authorList>
    </citation>
    <scope>NUCLEOTIDE SEQUENCE [LARGE SCALE GENOMIC DNA]</scope>
    <source>
        <strain evidence="9">DM9</strain>
    </source>
</reference>
<keyword evidence="4 7" id="KW-1133">Transmembrane helix</keyword>
<evidence type="ECO:0000256" key="3">
    <source>
        <dbReference type="ARBA" id="ARBA00022692"/>
    </source>
</evidence>
<feature type="transmembrane region" description="Helical" evidence="7">
    <location>
        <begin position="246"/>
        <end position="277"/>
    </location>
</feature>
<organism evidence="8 9">
    <name type="scientific">Pontibacter lucknowensis</name>
    <dbReference type="NCBI Taxonomy" id="1077936"/>
    <lineage>
        <taxon>Bacteria</taxon>
        <taxon>Pseudomonadati</taxon>
        <taxon>Bacteroidota</taxon>
        <taxon>Cytophagia</taxon>
        <taxon>Cytophagales</taxon>
        <taxon>Hymenobacteraceae</taxon>
        <taxon>Pontibacter</taxon>
    </lineage>
</organism>
<evidence type="ECO:0000313" key="9">
    <source>
        <dbReference type="Proteomes" id="UP000185924"/>
    </source>
</evidence>
<dbReference type="NCBIfam" id="TIGR00765">
    <property type="entry name" value="yihY_not_rbn"/>
    <property type="match status" value="1"/>
</dbReference>
<evidence type="ECO:0000256" key="2">
    <source>
        <dbReference type="ARBA" id="ARBA00022475"/>
    </source>
</evidence>
<feature type="region of interest" description="Disordered" evidence="6">
    <location>
        <begin position="321"/>
        <end position="340"/>
    </location>
</feature>
<dbReference type="GO" id="GO:0005886">
    <property type="term" value="C:plasma membrane"/>
    <property type="evidence" value="ECO:0007669"/>
    <property type="project" value="UniProtKB-SubCell"/>
</dbReference>
<sequence length="340" mass="37988">MPRQTLKNIWCLLKETSLEFIENNSFQKGAALAYYTIFALPPILLIIINATGYFFGEQAVSGEIYYQIREMVGSEAAFAVQRMVESINDITDFNLATVVIVVTLFIAATGVFVSLQDSLNEVWYVRPAPKRGYVKLILDRFLSFAMILAIAILLIVSLLANTILVAIGDFLAARLAGWFVYVLRGVNLVSGFLLMTFMFGCIYRFLPDAKIRWRDVWVGALVTSLLFAIGREIIGLYLGTSNITSIYGAAGSVIVILLWVFYTSQIIFFGAVFTFVYSRKYGFNIYPAEYAVRFIRQEIEVGHTAVNAEPGKFTKDIYGEEEAKEAAESDKKDKSAGEGI</sequence>
<feature type="compositionally biased region" description="Basic and acidic residues" evidence="6">
    <location>
        <begin position="324"/>
        <end position="340"/>
    </location>
</feature>
<comment type="subcellular location">
    <subcellularLocation>
        <location evidence="1">Cell membrane</location>
        <topology evidence="1">Multi-pass membrane protein</topology>
    </subcellularLocation>
</comment>
<feature type="transmembrane region" description="Helical" evidence="7">
    <location>
        <begin position="179"/>
        <end position="206"/>
    </location>
</feature>
<protein>
    <submittedName>
        <fullName evidence="8">Membrane protein</fullName>
    </submittedName>
</protein>
<evidence type="ECO:0000256" key="4">
    <source>
        <dbReference type="ARBA" id="ARBA00022989"/>
    </source>
</evidence>
<proteinExistence type="predicted"/>
<dbReference type="Pfam" id="PF03631">
    <property type="entry name" value="Virul_fac_BrkB"/>
    <property type="match status" value="1"/>
</dbReference>
<evidence type="ECO:0000256" key="5">
    <source>
        <dbReference type="ARBA" id="ARBA00023136"/>
    </source>
</evidence>
<keyword evidence="3 7" id="KW-0812">Transmembrane</keyword>
<name>A0A1N6ULR9_9BACT</name>
<gene>
    <name evidence="8" type="ORF">SAMN05421545_0952</name>
</gene>
<dbReference type="Proteomes" id="UP000185924">
    <property type="component" value="Unassembled WGS sequence"/>
</dbReference>